<proteinExistence type="predicted"/>
<sequence>MSFWHRINRPKLKWQTLTRQFKRCYLQIPHAHSLNNTPHQTIRGFENPCWVNRRNPSDFCYNVRFFGSPGSGNHAKPKQEEKDASGPRMNDQIRADFVRLVTDDGHEIVSRMVALERARKLKLDLVEVSCFNFIAILDGVGEGGLRFNERLIHLFVKSWTSIRKVQTANKGKGPYKKQDVSNYFDIVAIEAYALALLKSTSKIVKVLHLEFLHLMWRVIYDVSELTLRKGDCKEVRFSGENWHAYGRCDMGTLKLEAKDLKMKADMVKRLMDRGYRVKVLSSASRNALINVFLLSTLADYCMRT</sequence>
<evidence type="ECO:0000313" key="2">
    <source>
        <dbReference type="EMBL" id="RVW38596.1"/>
    </source>
</evidence>
<protein>
    <submittedName>
        <fullName evidence="2">Translation initiation factor IF3-1, mitochondrial</fullName>
    </submittedName>
</protein>
<dbReference type="Pfam" id="PF05198">
    <property type="entry name" value="IF3_N"/>
    <property type="match status" value="1"/>
</dbReference>
<dbReference type="AlphaFoldDB" id="A0A438DSW9"/>
<keyword evidence="2" id="KW-0396">Initiation factor</keyword>
<reference evidence="2 3" key="1">
    <citation type="journal article" date="2018" name="PLoS Genet.">
        <title>Population sequencing reveals clonal diversity and ancestral inbreeding in the grapevine cultivar Chardonnay.</title>
        <authorList>
            <person name="Roach M.J."/>
            <person name="Johnson D.L."/>
            <person name="Bohlmann J."/>
            <person name="van Vuuren H.J."/>
            <person name="Jones S.J."/>
            <person name="Pretorius I.S."/>
            <person name="Schmidt S.A."/>
            <person name="Borneman A.R."/>
        </authorList>
    </citation>
    <scope>NUCLEOTIDE SEQUENCE [LARGE SCALE GENOMIC DNA]</scope>
    <source>
        <strain evidence="3">cv. Chardonnay</strain>
        <tissue evidence="2">Leaf</tissue>
    </source>
</reference>
<dbReference type="PANTHER" id="PTHR10938">
    <property type="entry name" value="TRANSLATION INITIATION FACTOR IF-3"/>
    <property type="match status" value="1"/>
</dbReference>
<dbReference type="EMBL" id="QGNW01001504">
    <property type="protein sequence ID" value="RVW38596.1"/>
    <property type="molecule type" value="Genomic_DNA"/>
</dbReference>
<dbReference type="InterPro" id="IPR001288">
    <property type="entry name" value="Translation_initiation_fac_3"/>
</dbReference>
<dbReference type="InterPro" id="IPR036787">
    <property type="entry name" value="T_IF-3_N_sf"/>
</dbReference>
<dbReference type="SUPFAM" id="SSF54364">
    <property type="entry name" value="Translation initiation factor IF3, N-terminal domain"/>
    <property type="match status" value="1"/>
</dbReference>
<name>A0A438DSW9_VITVI</name>
<evidence type="ECO:0000313" key="3">
    <source>
        <dbReference type="Proteomes" id="UP000288805"/>
    </source>
</evidence>
<dbReference type="Gene3D" id="3.10.20.80">
    <property type="entry name" value="Translation initiation factor 3 (IF-3), N-terminal domain"/>
    <property type="match status" value="1"/>
</dbReference>
<dbReference type="Proteomes" id="UP000288805">
    <property type="component" value="Unassembled WGS sequence"/>
</dbReference>
<comment type="caution">
    <text evidence="2">The sequence shown here is derived from an EMBL/GenBank/DDBJ whole genome shotgun (WGS) entry which is preliminary data.</text>
</comment>
<accession>A0A438DSW9</accession>
<dbReference type="PANTHER" id="PTHR10938:SF4">
    <property type="entry name" value="TRANSLATION INITIATION FACTOR IF3-1, MITOCHONDRIAL"/>
    <property type="match status" value="1"/>
</dbReference>
<organism evidence="2 3">
    <name type="scientific">Vitis vinifera</name>
    <name type="common">Grape</name>
    <dbReference type="NCBI Taxonomy" id="29760"/>
    <lineage>
        <taxon>Eukaryota</taxon>
        <taxon>Viridiplantae</taxon>
        <taxon>Streptophyta</taxon>
        <taxon>Embryophyta</taxon>
        <taxon>Tracheophyta</taxon>
        <taxon>Spermatophyta</taxon>
        <taxon>Magnoliopsida</taxon>
        <taxon>eudicotyledons</taxon>
        <taxon>Gunneridae</taxon>
        <taxon>Pentapetalae</taxon>
        <taxon>rosids</taxon>
        <taxon>Vitales</taxon>
        <taxon>Vitaceae</taxon>
        <taxon>Viteae</taxon>
        <taxon>Vitis</taxon>
    </lineage>
</organism>
<dbReference type="GO" id="GO:0003743">
    <property type="term" value="F:translation initiation factor activity"/>
    <property type="evidence" value="ECO:0007669"/>
    <property type="project" value="UniProtKB-KW"/>
</dbReference>
<evidence type="ECO:0000259" key="1">
    <source>
        <dbReference type="Pfam" id="PF05198"/>
    </source>
</evidence>
<gene>
    <name evidence="2" type="primary">IF3-1_1</name>
    <name evidence="2" type="ORF">CK203_075603</name>
</gene>
<dbReference type="InterPro" id="IPR019814">
    <property type="entry name" value="Translation_initiation_fac_3_N"/>
</dbReference>
<feature type="domain" description="Translation initiation factor 3 N-terminal" evidence="1">
    <location>
        <begin position="89"/>
        <end position="129"/>
    </location>
</feature>
<keyword evidence="2" id="KW-0648">Protein biosynthesis</keyword>